<accession>A0ABS3CPF0</accession>
<gene>
    <name evidence="2" type="ORF">J0A69_19005</name>
</gene>
<keyword evidence="1" id="KW-0812">Transmembrane</keyword>
<feature type="transmembrane region" description="Helical" evidence="1">
    <location>
        <begin position="115"/>
        <end position="144"/>
    </location>
</feature>
<proteinExistence type="predicted"/>
<comment type="caution">
    <text evidence="2">The sequence shown here is derived from an EMBL/GenBank/DDBJ whole genome shotgun (WGS) entry which is preliminary data.</text>
</comment>
<sequence>MMWLVSGAYTGTPESYAVFIHPILSWLFSKLYSIHPNLNLYGLTWFGLMLISYLVWLNVVFKRFNSLWTSMLWAGILLALLVHFLFFLQFSIVAGFTISAGLALRCNSQDKRSSILSYILISAGMLVRIEVMLFMLLVFCFLGFVNFQKKLNFQAIIIPSAILFAGYLLQFFWIYIQGLQDFTETNRLRSSVFDHPVLQLHQEELSDINPDLVHFSNGLMDFQVDQLSNEKLEQWKNYLDENQNLMLSFSSFWKALTYFILNERFLLVITFLFLFFAALNDWKSTIKTLLIFVVLLIGMLPFFLLKVQVYSILGLVFMLWMTLSLKESKQSKFYAQVFLPLLLIVLAYHSFTFLNSKQETVKLPDTLLETKVDEVFIITQNHHYKSSLTQLGPKFKLLGWPTLWAKYQSIPIKENRVYWVEKQVFEMNKGYFESLKANQKIDPQILIFD</sequence>
<evidence type="ECO:0008006" key="4">
    <source>
        <dbReference type="Google" id="ProtNLM"/>
    </source>
</evidence>
<dbReference type="RefSeq" id="WP_206588207.1">
    <property type="nucleotide sequence ID" value="NZ_JAFKCU010000006.1"/>
</dbReference>
<organism evidence="2 3">
    <name type="scientific">Algoriphagus pacificus</name>
    <dbReference type="NCBI Taxonomy" id="2811234"/>
    <lineage>
        <taxon>Bacteria</taxon>
        <taxon>Pseudomonadati</taxon>
        <taxon>Bacteroidota</taxon>
        <taxon>Cytophagia</taxon>
        <taxon>Cytophagales</taxon>
        <taxon>Cyclobacteriaceae</taxon>
        <taxon>Algoriphagus</taxon>
    </lineage>
</organism>
<dbReference type="Proteomes" id="UP000664480">
    <property type="component" value="Unassembled WGS sequence"/>
</dbReference>
<feature type="transmembrane region" description="Helical" evidence="1">
    <location>
        <begin position="333"/>
        <end position="354"/>
    </location>
</feature>
<evidence type="ECO:0000313" key="3">
    <source>
        <dbReference type="Proteomes" id="UP000664480"/>
    </source>
</evidence>
<keyword evidence="1" id="KW-0472">Membrane</keyword>
<feature type="transmembrane region" description="Helical" evidence="1">
    <location>
        <begin position="289"/>
        <end position="321"/>
    </location>
</feature>
<keyword evidence="1" id="KW-1133">Transmembrane helix</keyword>
<feature type="transmembrane region" description="Helical" evidence="1">
    <location>
        <begin position="156"/>
        <end position="176"/>
    </location>
</feature>
<keyword evidence="3" id="KW-1185">Reference proteome</keyword>
<feature type="transmembrane region" description="Helical" evidence="1">
    <location>
        <begin position="41"/>
        <end position="61"/>
    </location>
</feature>
<evidence type="ECO:0000256" key="1">
    <source>
        <dbReference type="SAM" id="Phobius"/>
    </source>
</evidence>
<feature type="transmembrane region" description="Helical" evidence="1">
    <location>
        <begin position="73"/>
        <end position="103"/>
    </location>
</feature>
<feature type="transmembrane region" description="Helical" evidence="1">
    <location>
        <begin position="255"/>
        <end position="277"/>
    </location>
</feature>
<name>A0ABS3CPF0_9BACT</name>
<protein>
    <recommendedName>
        <fullName evidence="4">Dolichyl-phosphate-mannose-protein mannosyltransferase</fullName>
    </recommendedName>
</protein>
<reference evidence="2 3" key="1">
    <citation type="submission" date="2021-03" db="EMBL/GenBank/DDBJ databases">
        <title>novel species isolated from a fishpond in China.</title>
        <authorList>
            <person name="Lu H."/>
            <person name="Cai Z."/>
        </authorList>
    </citation>
    <scope>NUCLEOTIDE SEQUENCE [LARGE SCALE GENOMIC DNA]</scope>
    <source>
        <strain evidence="2 3">YJ13C</strain>
    </source>
</reference>
<dbReference type="EMBL" id="JAFKCU010000006">
    <property type="protein sequence ID" value="MBN7817539.1"/>
    <property type="molecule type" value="Genomic_DNA"/>
</dbReference>
<evidence type="ECO:0000313" key="2">
    <source>
        <dbReference type="EMBL" id="MBN7817539.1"/>
    </source>
</evidence>